<dbReference type="Pfam" id="PF02540">
    <property type="entry name" value="NAD_synthase"/>
    <property type="match status" value="1"/>
</dbReference>
<dbReference type="GO" id="GO:0005524">
    <property type="term" value="F:ATP binding"/>
    <property type="evidence" value="ECO:0007669"/>
    <property type="project" value="UniProtKB-UniRule"/>
</dbReference>
<evidence type="ECO:0000259" key="11">
    <source>
        <dbReference type="PROSITE" id="PS50263"/>
    </source>
</evidence>
<dbReference type="HAMAP" id="MF_02090">
    <property type="entry name" value="NadE_glutamine_dep"/>
    <property type="match status" value="1"/>
</dbReference>
<dbReference type="GO" id="GO:0004359">
    <property type="term" value="F:glutaminase activity"/>
    <property type="evidence" value="ECO:0000318"/>
    <property type="project" value="GO_Central"/>
</dbReference>
<dbReference type="GO" id="GO:0003952">
    <property type="term" value="F:NAD+ synthase (glutamine-hydrolyzing) activity"/>
    <property type="evidence" value="ECO:0000318"/>
    <property type="project" value="GO_Central"/>
</dbReference>
<dbReference type="InParanoid" id="D8SV54"/>
<dbReference type="PANTHER" id="PTHR23090">
    <property type="entry name" value="NH 3 /GLUTAMINE-DEPENDENT NAD + SYNTHETASE"/>
    <property type="match status" value="1"/>
</dbReference>
<organism evidence="13">
    <name type="scientific">Selaginella moellendorffii</name>
    <name type="common">Spikemoss</name>
    <dbReference type="NCBI Taxonomy" id="88036"/>
    <lineage>
        <taxon>Eukaryota</taxon>
        <taxon>Viridiplantae</taxon>
        <taxon>Streptophyta</taxon>
        <taxon>Embryophyta</taxon>
        <taxon>Tracheophyta</taxon>
        <taxon>Lycopodiopsida</taxon>
        <taxon>Selaginellales</taxon>
        <taxon>Selaginellaceae</taxon>
        <taxon>Selaginella</taxon>
    </lineage>
</organism>
<dbReference type="InterPro" id="IPR003010">
    <property type="entry name" value="C-N_Hydrolase"/>
</dbReference>
<dbReference type="InterPro" id="IPR036526">
    <property type="entry name" value="C-N_Hydrolase_sf"/>
</dbReference>
<dbReference type="PIRSF" id="PIRSF006630">
    <property type="entry name" value="NADS_GAT"/>
    <property type="match status" value="1"/>
</dbReference>
<dbReference type="EC" id="6.3.5.1" evidence="3 10"/>
<comment type="catalytic activity">
    <reaction evidence="9 10">
        <text>deamido-NAD(+) + L-glutamine + ATP + H2O = L-glutamate + AMP + diphosphate + NAD(+) + H(+)</text>
        <dbReference type="Rhea" id="RHEA:24384"/>
        <dbReference type="ChEBI" id="CHEBI:15377"/>
        <dbReference type="ChEBI" id="CHEBI:15378"/>
        <dbReference type="ChEBI" id="CHEBI:29985"/>
        <dbReference type="ChEBI" id="CHEBI:30616"/>
        <dbReference type="ChEBI" id="CHEBI:33019"/>
        <dbReference type="ChEBI" id="CHEBI:57540"/>
        <dbReference type="ChEBI" id="CHEBI:58359"/>
        <dbReference type="ChEBI" id="CHEBI:58437"/>
        <dbReference type="ChEBI" id="CHEBI:456215"/>
        <dbReference type="EC" id="6.3.5.1"/>
    </reaction>
</comment>
<accession>D8SV54</accession>
<evidence type="ECO:0000256" key="2">
    <source>
        <dbReference type="ARBA" id="ARBA00007145"/>
    </source>
</evidence>
<dbReference type="CDD" id="cd07570">
    <property type="entry name" value="GAT_Gln-NAD-synth"/>
    <property type="match status" value="1"/>
</dbReference>
<dbReference type="InterPro" id="IPR014445">
    <property type="entry name" value="Gln-dep_NAD_synthase"/>
</dbReference>
<evidence type="ECO:0000256" key="1">
    <source>
        <dbReference type="ARBA" id="ARBA00005188"/>
    </source>
</evidence>
<dbReference type="eggNOG" id="KOG2303">
    <property type="taxonomic scope" value="Eukaryota"/>
</dbReference>
<dbReference type="AlphaFoldDB" id="D8SV54"/>
<evidence type="ECO:0000256" key="4">
    <source>
        <dbReference type="ARBA" id="ARBA00017309"/>
    </source>
</evidence>
<dbReference type="PROSITE" id="PS50263">
    <property type="entry name" value="CN_HYDROLASE"/>
    <property type="match status" value="1"/>
</dbReference>
<dbReference type="Gene3D" id="3.40.50.620">
    <property type="entry name" value="HUPs"/>
    <property type="match status" value="1"/>
</dbReference>
<comment type="similarity">
    <text evidence="2 10">In the C-terminal section; belongs to the NAD synthetase family.</text>
</comment>
<dbReference type="SUPFAM" id="SSF52402">
    <property type="entry name" value="Adenine nucleotide alpha hydrolases-like"/>
    <property type="match status" value="1"/>
</dbReference>
<dbReference type="KEGG" id="smo:SELMODRAFT_125463"/>
<dbReference type="InterPro" id="IPR003694">
    <property type="entry name" value="NAD_synthase"/>
</dbReference>
<dbReference type="Gramene" id="EFJ11735">
    <property type="protein sequence ID" value="EFJ11735"/>
    <property type="gene ID" value="SELMODRAFT_125463"/>
</dbReference>
<proteinExistence type="inferred from homology"/>
<dbReference type="CDD" id="cd00553">
    <property type="entry name" value="NAD_synthase"/>
    <property type="match status" value="1"/>
</dbReference>
<dbReference type="Gene3D" id="3.60.110.10">
    <property type="entry name" value="Carbon-nitrogen hydrolase"/>
    <property type="match status" value="1"/>
</dbReference>
<feature type="domain" description="CN hydrolase" evidence="11">
    <location>
        <begin position="4"/>
        <end position="274"/>
    </location>
</feature>
<dbReference type="Proteomes" id="UP000001514">
    <property type="component" value="Unassembled WGS sequence"/>
</dbReference>
<dbReference type="FunFam" id="3.60.110.10:FF:000003">
    <property type="entry name" value="Glutamine-dependent NAD(+) synthetase"/>
    <property type="match status" value="1"/>
</dbReference>
<keyword evidence="7 10" id="KW-0067">ATP-binding</keyword>
<name>D8SV54_SELML</name>
<evidence type="ECO:0000256" key="7">
    <source>
        <dbReference type="ARBA" id="ARBA00022840"/>
    </source>
</evidence>
<dbReference type="InterPro" id="IPR022310">
    <property type="entry name" value="NAD/GMP_synthase"/>
</dbReference>
<dbReference type="OrthoDB" id="2020662at2759"/>
<evidence type="ECO:0000313" key="13">
    <source>
        <dbReference type="Proteomes" id="UP000001514"/>
    </source>
</evidence>
<dbReference type="InterPro" id="IPR014729">
    <property type="entry name" value="Rossmann-like_a/b/a_fold"/>
</dbReference>
<evidence type="ECO:0000256" key="8">
    <source>
        <dbReference type="ARBA" id="ARBA00023027"/>
    </source>
</evidence>
<evidence type="ECO:0000256" key="3">
    <source>
        <dbReference type="ARBA" id="ARBA00012743"/>
    </source>
</evidence>
<dbReference type="PANTHER" id="PTHR23090:SF9">
    <property type="entry name" value="GLUTAMINE-DEPENDENT NAD(+) SYNTHETASE"/>
    <property type="match status" value="1"/>
</dbReference>
<dbReference type="OMA" id="DETCHGI"/>
<dbReference type="EMBL" id="GL377644">
    <property type="protein sequence ID" value="EFJ11735.1"/>
    <property type="molecule type" value="Genomic_DNA"/>
</dbReference>
<protein>
    <recommendedName>
        <fullName evidence="4 10">Glutamine-dependent NAD(+) synthetase</fullName>
        <ecNumber evidence="3 10">6.3.5.1</ecNumber>
    </recommendedName>
    <alternativeName>
        <fullName evidence="10">NAD(+) synthase [glutamine-hydrolyzing]</fullName>
    </alternativeName>
</protein>
<dbReference type="SUPFAM" id="SSF56317">
    <property type="entry name" value="Carbon-nitrogen hydrolase"/>
    <property type="match status" value="1"/>
</dbReference>
<comment type="pathway">
    <text evidence="1 10">Cofactor biosynthesis; NAD(+) biosynthesis; NAD(+) from deamido-NAD(+) (L-Gln route): step 1/1.</text>
</comment>
<reference evidence="12 13" key="1">
    <citation type="journal article" date="2011" name="Science">
        <title>The Selaginella genome identifies genetic changes associated with the evolution of vascular plants.</title>
        <authorList>
            <person name="Banks J.A."/>
            <person name="Nishiyama T."/>
            <person name="Hasebe M."/>
            <person name="Bowman J.L."/>
            <person name="Gribskov M."/>
            <person name="dePamphilis C."/>
            <person name="Albert V.A."/>
            <person name="Aono N."/>
            <person name="Aoyama T."/>
            <person name="Ambrose B.A."/>
            <person name="Ashton N.W."/>
            <person name="Axtell M.J."/>
            <person name="Barker E."/>
            <person name="Barker M.S."/>
            <person name="Bennetzen J.L."/>
            <person name="Bonawitz N.D."/>
            <person name="Chapple C."/>
            <person name="Cheng C."/>
            <person name="Correa L.G."/>
            <person name="Dacre M."/>
            <person name="DeBarry J."/>
            <person name="Dreyer I."/>
            <person name="Elias M."/>
            <person name="Engstrom E.M."/>
            <person name="Estelle M."/>
            <person name="Feng L."/>
            <person name="Finet C."/>
            <person name="Floyd S.K."/>
            <person name="Frommer W.B."/>
            <person name="Fujita T."/>
            <person name="Gramzow L."/>
            <person name="Gutensohn M."/>
            <person name="Harholt J."/>
            <person name="Hattori M."/>
            <person name="Heyl A."/>
            <person name="Hirai T."/>
            <person name="Hiwatashi Y."/>
            <person name="Ishikawa M."/>
            <person name="Iwata M."/>
            <person name="Karol K.G."/>
            <person name="Koehler B."/>
            <person name="Kolukisaoglu U."/>
            <person name="Kubo M."/>
            <person name="Kurata T."/>
            <person name="Lalonde S."/>
            <person name="Li K."/>
            <person name="Li Y."/>
            <person name="Litt A."/>
            <person name="Lyons E."/>
            <person name="Manning G."/>
            <person name="Maruyama T."/>
            <person name="Michael T.P."/>
            <person name="Mikami K."/>
            <person name="Miyazaki S."/>
            <person name="Morinaga S."/>
            <person name="Murata T."/>
            <person name="Mueller-Roeber B."/>
            <person name="Nelson D.R."/>
            <person name="Obara M."/>
            <person name="Oguri Y."/>
            <person name="Olmstead R.G."/>
            <person name="Onodera N."/>
            <person name="Petersen B.L."/>
            <person name="Pils B."/>
            <person name="Prigge M."/>
            <person name="Rensing S.A."/>
            <person name="Riano-Pachon D.M."/>
            <person name="Roberts A.W."/>
            <person name="Sato Y."/>
            <person name="Scheller H.V."/>
            <person name="Schulz B."/>
            <person name="Schulz C."/>
            <person name="Shakirov E.V."/>
            <person name="Shibagaki N."/>
            <person name="Shinohara N."/>
            <person name="Shippen D.E."/>
            <person name="Soerensen I."/>
            <person name="Sotooka R."/>
            <person name="Sugimoto N."/>
            <person name="Sugita M."/>
            <person name="Sumikawa N."/>
            <person name="Tanurdzic M."/>
            <person name="Theissen G."/>
            <person name="Ulvskov P."/>
            <person name="Wakazuki S."/>
            <person name="Weng J.K."/>
            <person name="Willats W.W."/>
            <person name="Wipf D."/>
            <person name="Wolf P.G."/>
            <person name="Yang L."/>
            <person name="Zimmer A.D."/>
            <person name="Zhu Q."/>
            <person name="Mitros T."/>
            <person name="Hellsten U."/>
            <person name="Loque D."/>
            <person name="Otillar R."/>
            <person name="Salamov A."/>
            <person name="Schmutz J."/>
            <person name="Shapiro H."/>
            <person name="Lindquist E."/>
            <person name="Lucas S."/>
            <person name="Rokhsar D."/>
            <person name="Grigoriev I.V."/>
        </authorList>
    </citation>
    <scope>NUCLEOTIDE SEQUENCE [LARGE SCALE GENOMIC DNA]</scope>
</reference>
<dbReference type="UniPathway" id="UPA00253">
    <property type="reaction ID" value="UER00334"/>
</dbReference>
<evidence type="ECO:0000256" key="5">
    <source>
        <dbReference type="ARBA" id="ARBA00022598"/>
    </source>
</evidence>
<evidence type="ECO:0000256" key="6">
    <source>
        <dbReference type="ARBA" id="ARBA00022741"/>
    </source>
</evidence>
<dbReference type="Pfam" id="PF00795">
    <property type="entry name" value="CN_hydrolase"/>
    <property type="match status" value="1"/>
</dbReference>
<keyword evidence="8 10" id="KW-0520">NAD</keyword>
<sequence>MRLVKVSTCSLNQWAMDFEGNLGRINESIRQARAAGSVLRVGPELEITGYGCDDHFLENDTSAHAWECLAEILSSDLTYGIVCDIGMPVVSDGVRYNCRVFCLDGKILLIRPKKFLANDGNYRELRWFAAWQHHNSVIEYKLPEIIWSKTSQKTVTFGDAYVSFLDTAVAVETCEELFTPWSPHIGLALNGVEIIVNGSGSHHQLRKLNTRIELMQGATHKAGGVYLYANQQGCDGARLYYDGCATVFVNGDMVVQGSQFSLADVEVLTACVDLDAVSTFRGSISSLREQASQHKFMPYVSVDFRLSRPDDSLLLFPTLPILPRYYLPEEEIALGPACWLWDYLRRCGATGYLLPLSGGADSSSVAAIVGSMCQLVIRAIEEGDEQVLNDAIRIGNYENGKVPKSAEEFANRIVFTVYMGSENSSAQTLNRAAQLASQIGASHMDLKIDKIVSALVSLFTSLTGKVPRYKVDGGSTAENLALQNLQARIRMVIAYMLASLLPWVKGKRGFFLVLGSANVDEGLRGYLTKYDCSSADLNPIGGISKQDLRSFLRWCVNNLHYPILAEVVSAPPTAELEPIRENYSQTDEEDMGMTYEELSMYGRLRKIFHCGPVSMFKNLCHRWHGKLDPGQVAIKVKDFFRFYAINRHKMTTITPAYHAENYSPDDNRFDQRQFLYNTRWPWQFKKIDEIVERAAKTVVTEEPTKAEEASKLATGMGVPAAASGNPLVGM</sequence>
<dbReference type="HOGENOM" id="CLU_011884_2_0_1"/>
<dbReference type="NCBIfam" id="TIGR00552">
    <property type="entry name" value="nadE"/>
    <property type="match status" value="1"/>
</dbReference>
<keyword evidence="6 10" id="KW-0547">Nucleotide-binding</keyword>
<evidence type="ECO:0000313" key="12">
    <source>
        <dbReference type="EMBL" id="EFJ11735.1"/>
    </source>
</evidence>
<keyword evidence="5 10" id="KW-0436">Ligase</keyword>
<keyword evidence="13" id="KW-1185">Reference proteome</keyword>
<dbReference type="GO" id="GO:0009435">
    <property type="term" value="P:NAD+ biosynthetic process"/>
    <property type="evidence" value="ECO:0000318"/>
    <property type="project" value="GO_Central"/>
</dbReference>
<evidence type="ECO:0000256" key="10">
    <source>
        <dbReference type="PIRNR" id="PIRNR006630"/>
    </source>
</evidence>
<gene>
    <name evidence="12" type="ORF">SELMODRAFT_125463</name>
</gene>
<dbReference type="FunFam" id="3.40.50.620:FF:000036">
    <property type="entry name" value="Glutamine-dependent NAD(+) synthetase"/>
    <property type="match status" value="1"/>
</dbReference>
<dbReference type="STRING" id="88036.D8SV54"/>
<dbReference type="GO" id="GO:0005737">
    <property type="term" value="C:cytoplasm"/>
    <property type="evidence" value="ECO:0000318"/>
    <property type="project" value="GO_Central"/>
</dbReference>
<evidence type="ECO:0000256" key="9">
    <source>
        <dbReference type="ARBA" id="ARBA00052340"/>
    </source>
</evidence>
<dbReference type="FunCoup" id="D8SV54">
    <property type="interactions" value="4759"/>
</dbReference>